<keyword evidence="2" id="KW-0378">Hydrolase</keyword>
<dbReference type="SUPFAM" id="SSF101386">
    <property type="entry name" value="all-alpha NTP pyrophosphatases"/>
    <property type="match status" value="1"/>
</dbReference>
<proteinExistence type="predicted"/>
<dbReference type="Proteomes" id="UP000572635">
    <property type="component" value="Unassembled WGS sequence"/>
</dbReference>
<evidence type="ECO:0000313" key="3">
    <source>
        <dbReference type="Proteomes" id="UP000572635"/>
    </source>
</evidence>
<gene>
    <name evidence="2" type="ORF">HDA36_000073</name>
</gene>
<dbReference type="Pfam" id="PF03819">
    <property type="entry name" value="MazG"/>
    <property type="match status" value="1"/>
</dbReference>
<dbReference type="GO" id="GO:0016787">
    <property type="term" value="F:hydrolase activity"/>
    <property type="evidence" value="ECO:0007669"/>
    <property type="project" value="UniProtKB-KW"/>
</dbReference>
<accession>A0A7W8QH85</accession>
<name>A0A7W8QH85_9ACTN</name>
<organism evidence="2 3">
    <name type="scientific">Nocardiopsis composta</name>
    <dbReference type="NCBI Taxonomy" id="157465"/>
    <lineage>
        <taxon>Bacteria</taxon>
        <taxon>Bacillati</taxon>
        <taxon>Actinomycetota</taxon>
        <taxon>Actinomycetes</taxon>
        <taxon>Streptosporangiales</taxon>
        <taxon>Nocardiopsidaceae</taxon>
        <taxon>Nocardiopsis</taxon>
    </lineage>
</organism>
<keyword evidence="3" id="KW-1185">Reference proteome</keyword>
<evidence type="ECO:0000259" key="1">
    <source>
        <dbReference type="Pfam" id="PF03819"/>
    </source>
</evidence>
<reference evidence="2 3" key="1">
    <citation type="submission" date="2020-08" db="EMBL/GenBank/DDBJ databases">
        <title>Sequencing the genomes of 1000 actinobacteria strains.</title>
        <authorList>
            <person name="Klenk H.-P."/>
        </authorList>
    </citation>
    <scope>NUCLEOTIDE SEQUENCE [LARGE SCALE GENOMIC DNA]</scope>
    <source>
        <strain evidence="2 3">DSM 44551</strain>
    </source>
</reference>
<dbReference type="RefSeq" id="WP_184387524.1">
    <property type="nucleotide sequence ID" value="NZ_BAAAJD010000177.1"/>
</dbReference>
<comment type="caution">
    <text evidence="2">The sequence shown here is derived from an EMBL/GenBank/DDBJ whole genome shotgun (WGS) entry which is preliminary data.</text>
</comment>
<sequence>MPNPDTPTPEVVAELFARMGIDDQGPRECIAFLAEEVGELAKATRTGDLPGVAEEIGDVGILLHRIALLHGIDLDEAVRAKADLRRARYDAEHAEG</sequence>
<protein>
    <submittedName>
        <fullName evidence="2">NTP pyrophosphatase (Non-canonical NTP hydrolase)</fullName>
    </submittedName>
</protein>
<dbReference type="InterPro" id="IPR004518">
    <property type="entry name" value="MazG-like_dom"/>
</dbReference>
<dbReference type="EMBL" id="JACHDB010000001">
    <property type="protein sequence ID" value="MBB5429989.1"/>
    <property type="molecule type" value="Genomic_DNA"/>
</dbReference>
<feature type="domain" description="NTP pyrophosphohydrolase MazG-like" evidence="1">
    <location>
        <begin position="24"/>
        <end position="80"/>
    </location>
</feature>
<dbReference type="AlphaFoldDB" id="A0A7W8QH85"/>
<evidence type="ECO:0000313" key="2">
    <source>
        <dbReference type="EMBL" id="MBB5429989.1"/>
    </source>
</evidence>
<dbReference type="Gene3D" id="1.10.287.1080">
    <property type="entry name" value="MazG-like"/>
    <property type="match status" value="1"/>
</dbReference>